<proteinExistence type="predicted"/>
<name>A0A644T486_9ZZZZ</name>
<evidence type="ECO:0000313" key="1">
    <source>
        <dbReference type="EMBL" id="MPL61579.1"/>
    </source>
</evidence>
<protein>
    <recommendedName>
        <fullName evidence="2">HEPN domain-containing protein</fullName>
    </recommendedName>
</protein>
<dbReference type="AlphaFoldDB" id="A0A644T486"/>
<reference evidence="1" key="1">
    <citation type="submission" date="2019-08" db="EMBL/GenBank/DDBJ databases">
        <authorList>
            <person name="Kucharzyk K."/>
            <person name="Murdoch R.W."/>
            <person name="Higgins S."/>
            <person name="Loffler F."/>
        </authorList>
    </citation>
    <scope>NUCLEOTIDE SEQUENCE</scope>
</reference>
<gene>
    <name evidence="1" type="ORF">SDC9_07156</name>
</gene>
<organism evidence="1">
    <name type="scientific">bioreactor metagenome</name>
    <dbReference type="NCBI Taxonomy" id="1076179"/>
    <lineage>
        <taxon>unclassified sequences</taxon>
        <taxon>metagenomes</taxon>
        <taxon>ecological metagenomes</taxon>
    </lineage>
</organism>
<accession>A0A644T486</accession>
<evidence type="ECO:0008006" key="2">
    <source>
        <dbReference type="Google" id="ProtNLM"/>
    </source>
</evidence>
<sequence>MTHWIQRTNNKPGFVSLNSSPALERDYRKPTKPREYYQKALGSSGNERADYLRLGFDALRTCYEAFVVYDLFAEVVTRFDERISFGRLKGIKWDDSIVNEANDKYELLSKYIGGHLHTDGYLPQDDPQILLQETEAFEDLQRRLKVLKKS</sequence>
<comment type="caution">
    <text evidence="1">The sequence shown here is derived from an EMBL/GenBank/DDBJ whole genome shotgun (WGS) entry which is preliminary data.</text>
</comment>
<dbReference type="EMBL" id="VSSQ01000015">
    <property type="protein sequence ID" value="MPL61579.1"/>
    <property type="molecule type" value="Genomic_DNA"/>
</dbReference>